<accession>A0A0F9HUJ0</accession>
<dbReference type="InterPro" id="IPR057004">
    <property type="entry name" value="Gp90-like"/>
</dbReference>
<dbReference type="EMBL" id="LAZR01015908">
    <property type="protein sequence ID" value="KKM06822.1"/>
    <property type="molecule type" value="Genomic_DNA"/>
</dbReference>
<sequence length="97" mass="11470">MAQQHTLGRYKTMVIVDEKGFTNVTYHETIIVDFNKDSIRLRNGGFFTRSTKDRMNQCSSQFALGFTVNQRKGKWYVVFKNKTQLFYNGMVLFRKEL</sequence>
<name>A0A0F9HUJ0_9ZZZZ</name>
<proteinExistence type="predicted"/>
<evidence type="ECO:0000313" key="1">
    <source>
        <dbReference type="EMBL" id="KKM06822.1"/>
    </source>
</evidence>
<protein>
    <submittedName>
        <fullName evidence="1">Uncharacterized protein</fullName>
    </submittedName>
</protein>
<organism evidence="1">
    <name type="scientific">marine sediment metagenome</name>
    <dbReference type="NCBI Taxonomy" id="412755"/>
    <lineage>
        <taxon>unclassified sequences</taxon>
        <taxon>metagenomes</taxon>
        <taxon>ecological metagenomes</taxon>
    </lineage>
</organism>
<dbReference type="AlphaFoldDB" id="A0A0F9HUJ0"/>
<gene>
    <name evidence="1" type="ORF">LCGC14_1740070</name>
</gene>
<dbReference type="Pfam" id="PF23790">
    <property type="entry name" value="Kyano_Gp96"/>
    <property type="match status" value="1"/>
</dbReference>
<comment type="caution">
    <text evidence="1">The sequence shown here is derived from an EMBL/GenBank/DDBJ whole genome shotgun (WGS) entry which is preliminary data.</text>
</comment>
<reference evidence="1" key="1">
    <citation type="journal article" date="2015" name="Nature">
        <title>Complex archaea that bridge the gap between prokaryotes and eukaryotes.</title>
        <authorList>
            <person name="Spang A."/>
            <person name="Saw J.H."/>
            <person name="Jorgensen S.L."/>
            <person name="Zaremba-Niedzwiedzka K."/>
            <person name="Martijn J."/>
            <person name="Lind A.E."/>
            <person name="van Eijk R."/>
            <person name="Schleper C."/>
            <person name="Guy L."/>
            <person name="Ettema T.J."/>
        </authorList>
    </citation>
    <scope>NUCLEOTIDE SEQUENCE</scope>
</reference>